<dbReference type="Gene3D" id="3.20.20.150">
    <property type="entry name" value="Divalent-metal-dependent TIM barrel enzymes"/>
    <property type="match status" value="1"/>
</dbReference>
<dbReference type="PANTHER" id="PTHR12110:SF21">
    <property type="entry name" value="XYLOSE ISOMERASE-LIKE TIM BARREL DOMAIN-CONTAINING PROTEIN"/>
    <property type="match status" value="1"/>
</dbReference>
<sequence length="283" mass="30385">MIRLACMTWPYTAFSFERALRGIAGAGYRYVAFGLPHEGKRVPETSDEAEARAIVRQLDRFGLEAIMLAGTSWLAPDQPIERAARLFSFARLVGATEVVSLGTWGYGSFPDEPLEAARRASDDEAFAAQFRRVADEAERAGITVTLKPHTGNTATAAILKRTLASIGSPAVKASYDPGNVRFYEGIDPAADFKEIAGEAVSMIAKDHRGLRANADFPVPGEGEVDFAAIFREMRSTGFAGSVVVERVDGTDGGALTADEIDRRIAAARIGLSRLLAESGLEAE</sequence>
<dbReference type="InterPro" id="IPR013022">
    <property type="entry name" value="Xyl_isomerase-like_TIM-brl"/>
</dbReference>
<accession>A0A9X4QWE6</accession>
<dbReference type="InterPro" id="IPR050312">
    <property type="entry name" value="IolE/XylAMocC-like"/>
</dbReference>
<evidence type="ECO:0000259" key="1">
    <source>
        <dbReference type="Pfam" id="PF01261"/>
    </source>
</evidence>
<dbReference type="SUPFAM" id="SSF51658">
    <property type="entry name" value="Xylose isomerase-like"/>
    <property type="match status" value="1"/>
</dbReference>
<comment type="caution">
    <text evidence="2">The sequence shown here is derived from an EMBL/GenBank/DDBJ whole genome shotgun (WGS) entry which is preliminary data.</text>
</comment>
<dbReference type="GO" id="GO:0016853">
    <property type="term" value="F:isomerase activity"/>
    <property type="evidence" value="ECO:0007669"/>
    <property type="project" value="UniProtKB-KW"/>
</dbReference>
<dbReference type="Pfam" id="PF01261">
    <property type="entry name" value="AP_endonuc_2"/>
    <property type="match status" value="1"/>
</dbReference>
<feature type="domain" description="Xylose isomerase-like TIM barrel" evidence="1">
    <location>
        <begin position="23"/>
        <end position="260"/>
    </location>
</feature>
<dbReference type="PANTHER" id="PTHR12110">
    <property type="entry name" value="HYDROXYPYRUVATE ISOMERASE"/>
    <property type="match status" value="1"/>
</dbReference>
<reference evidence="2" key="1">
    <citation type="submission" date="2022-10" db="EMBL/GenBank/DDBJ databases">
        <title>Comparative genomic analysis of Cohnella hashimotonis sp. nov., isolated from the International Space Station.</title>
        <authorList>
            <person name="Simpson A."/>
            <person name="Venkateswaran K."/>
        </authorList>
    </citation>
    <scope>NUCLEOTIDE SEQUENCE</scope>
    <source>
        <strain evidence="2">DSM 28161</strain>
    </source>
</reference>
<protein>
    <submittedName>
        <fullName evidence="2">Sugar phosphate isomerase/epimerase</fullName>
    </submittedName>
</protein>
<dbReference type="EMBL" id="JAPDIA010000008">
    <property type="protein sequence ID" value="MDG0813599.1"/>
    <property type="molecule type" value="Genomic_DNA"/>
</dbReference>
<keyword evidence="2" id="KW-0413">Isomerase</keyword>
<dbReference type="InterPro" id="IPR036237">
    <property type="entry name" value="Xyl_isomerase-like_sf"/>
</dbReference>
<dbReference type="RefSeq" id="WP_277537643.1">
    <property type="nucleotide sequence ID" value="NZ_JAPDIA010000008.1"/>
</dbReference>
<organism evidence="2 3">
    <name type="scientific">Cohnella rhizosphaerae</name>
    <dbReference type="NCBI Taxonomy" id="1457232"/>
    <lineage>
        <taxon>Bacteria</taxon>
        <taxon>Bacillati</taxon>
        <taxon>Bacillota</taxon>
        <taxon>Bacilli</taxon>
        <taxon>Bacillales</taxon>
        <taxon>Paenibacillaceae</taxon>
        <taxon>Cohnella</taxon>
    </lineage>
</organism>
<evidence type="ECO:0000313" key="3">
    <source>
        <dbReference type="Proteomes" id="UP001153404"/>
    </source>
</evidence>
<name>A0A9X4QWE6_9BACL</name>
<gene>
    <name evidence="2" type="ORF">OMP40_33130</name>
</gene>
<dbReference type="AlphaFoldDB" id="A0A9X4QWE6"/>
<evidence type="ECO:0000313" key="2">
    <source>
        <dbReference type="EMBL" id="MDG0813599.1"/>
    </source>
</evidence>
<keyword evidence="3" id="KW-1185">Reference proteome</keyword>
<proteinExistence type="predicted"/>
<dbReference type="Proteomes" id="UP001153404">
    <property type="component" value="Unassembled WGS sequence"/>
</dbReference>